<evidence type="ECO:0000313" key="2">
    <source>
        <dbReference type="Proteomes" id="UP000176855"/>
    </source>
</evidence>
<proteinExistence type="predicted"/>
<name>A0A1G2HND3_9BACT</name>
<accession>A0A1G2HND3</accession>
<dbReference type="Proteomes" id="UP000176855">
    <property type="component" value="Unassembled WGS sequence"/>
</dbReference>
<dbReference type="STRING" id="1802202.A2730_01265"/>
<comment type="caution">
    <text evidence="1">The sequence shown here is derived from an EMBL/GenBank/DDBJ whole genome shotgun (WGS) entry which is preliminary data.</text>
</comment>
<gene>
    <name evidence="1" type="ORF">A2730_01265</name>
</gene>
<reference evidence="1 2" key="1">
    <citation type="journal article" date="2016" name="Nat. Commun.">
        <title>Thousands of microbial genomes shed light on interconnected biogeochemical processes in an aquifer system.</title>
        <authorList>
            <person name="Anantharaman K."/>
            <person name="Brown C.T."/>
            <person name="Hug L.A."/>
            <person name="Sharon I."/>
            <person name="Castelle C.J."/>
            <person name="Probst A.J."/>
            <person name="Thomas B.C."/>
            <person name="Singh A."/>
            <person name="Wilkins M.J."/>
            <person name="Karaoz U."/>
            <person name="Brodie E.L."/>
            <person name="Williams K.H."/>
            <person name="Hubbard S.S."/>
            <person name="Banfield J.F."/>
        </authorList>
    </citation>
    <scope>NUCLEOTIDE SEQUENCE [LARGE SCALE GENOMIC DNA]</scope>
</reference>
<evidence type="ECO:0000313" key="1">
    <source>
        <dbReference type="EMBL" id="OGZ63899.1"/>
    </source>
</evidence>
<sequence length="385" mass="39269">MSAVTLYRQKIATNAVKSTQSYYAAEAGAEDALWRLNNNSQMAPLSYALTMNGATASVVVSAIVGGSRTITSQGDNSGIIRKLQLVYSIDAQGVSFHYGVQVGIGGLQTANESEVQGNVFSNGSVTGTGTIVNNVIVAGTNNINGVHIMGDALVHSCLNATVDGNLTYVTGGTVVNCTVGGATLTQSGAVDPEPLPILQSQIDAWKAEAEAGGVIADNIVITDDAPVSMGPVKIAGNLVLLNNATLNLTGTLYVTGSILANNGATIKLDNSYGSVGGALLSDGVITLSNNTLVTGSGQPGSYLLILSSDSSSLAIVAENNVNGAAILYTTLGTVQVHNNVNVREVTGNAVALSNNAIIQYESGLENAFFANGPGGGWKVTSWGEK</sequence>
<organism evidence="1 2">
    <name type="scientific">Candidatus Staskawiczbacteria bacterium RIFCSPHIGHO2_01_FULL_39_25</name>
    <dbReference type="NCBI Taxonomy" id="1802202"/>
    <lineage>
        <taxon>Bacteria</taxon>
        <taxon>Candidatus Staskawicziibacteriota</taxon>
    </lineage>
</organism>
<dbReference type="EMBL" id="MHOO01000011">
    <property type="protein sequence ID" value="OGZ63899.1"/>
    <property type="molecule type" value="Genomic_DNA"/>
</dbReference>
<dbReference type="AlphaFoldDB" id="A0A1G2HND3"/>
<protein>
    <submittedName>
        <fullName evidence="1">Uncharacterized protein</fullName>
    </submittedName>
</protein>